<dbReference type="SMART" id="SM00635">
    <property type="entry name" value="BID_2"/>
    <property type="match status" value="1"/>
</dbReference>
<dbReference type="Gene3D" id="2.60.40.10">
    <property type="entry name" value="Immunoglobulins"/>
    <property type="match status" value="1"/>
</dbReference>
<dbReference type="SUPFAM" id="SSF63825">
    <property type="entry name" value="YWTD domain"/>
    <property type="match status" value="1"/>
</dbReference>
<evidence type="ECO:0000259" key="2">
    <source>
        <dbReference type="PROSITE" id="PS50853"/>
    </source>
</evidence>
<evidence type="ECO:0000313" key="3">
    <source>
        <dbReference type="EMBL" id="QCT07224.1"/>
    </source>
</evidence>
<accession>A0A4P8XXL4</accession>
<dbReference type="InterPro" id="IPR008964">
    <property type="entry name" value="Invasin/intimin_cell_adhesion"/>
</dbReference>
<dbReference type="SUPFAM" id="SSF49373">
    <property type="entry name" value="Invasin/intimin cell-adhesion fragments"/>
    <property type="match status" value="1"/>
</dbReference>
<reference evidence="3 4" key="1">
    <citation type="submission" date="2019-04" db="EMBL/GenBank/DDBJ databases">
        <authorList>
            <person name="Embree M."/>
            <person name="Gaffney J.R."/>
        </authorList>
    </citation>
    <scope>NUCLEOTIDE SEQUENCE [LARGE SCALE GENOMIC DNA]</scope>
    <source>
        <strain evidence="3 4">JE7A12</strain>
    </source>
</reference>
<dbReference type="Proteomes" id="UP000301475">
    <property type="component" value="Chromosome"/>
</dbReference>
<gene>
    <name evidence="3" type="ORF">E5Z56_07570</name>
</gene>
<dbReference type="OrthoDB" id="1864213at2"/>
<dbReference type="EMBL" id="CP039381">
    <property type="protein sequence ID" value="QCT07224.1"/>
    <property type="molecule type" value="Genomic_DNA"/>
</dbReference>
<proteinExistence type="predicted"/>
<sequence length="1135" mass="127176">MKMKVKKFSAVLVAFLVAVTSMVLPLSDTFNSVIKTTGSAKAVTKNSAVKMPSDAILFDSSEEKFKEIQSPEKGGFYYYNSYYNRSINFYDVNNNTVRKIKDYKDKAVYDVFATDSKFYVVYRDGGNPNPIIYYVDELNIETEKVESTHNVTEFVADNYNSYIRTIGVDSKGRIYLTTFDGLKSEKKYTIHLLSKDYKELSSADMEDDCFENYGFDSSNGNFYFESYKTAKSQWGSSSGYRTLAFGNVTNNKITVSDEILDILYAKYVQYHYSSAIMLTEGTLAWTSSYNSTVNVLDSSKFDTKNPNNPPLLGSLSRIGYEGDDGFYSNIGARAVHNNLNNTTVIYMNDNRLMEFDSNYKHISTINTEYPVFALLNYGDDILAIEKDTDSNYYVEKFTWEFPTEINLSQTSATIKVGKSLSLSATSNALATYSYSWSSSNDKVASVTSEGKVYGNSVGTAVITAKTTNGVTAQCTVTVEKNSSAPAVDKVKLSGKTSSNISKNDYYKWSSDITSNLSENSDGTLNRVESTSNGVLVEKYSSDGKTLLSTKTIKNELSKFGGYFCGEDNNYIVFGENNTSENDSKEVVRVVKYSKDWTKISECKINGSNTTKPFDFGSLRMTELDGKLYIHTCHEMYADENKINHQANMSFTVDESTMKITDSMYDVLNLMNGYVSHSFNQFIKTDGNYIYRVDHSESNNFSFGDQYLSVNGITLTRYYKNDKSTSVTVTVPEKFDVNVSNYTGATVGGFEVGSGNCLIAFTRDISKDNKNRNVYLTVTDKLFNNTKKIALTNYKASNKVTCGNPQLVKINDNFFLVMWEEKNTTTNKVTSKAMTVDATGNAISSKKTMPVRLSDCEPIVCSDSVVKWYVTDDSTPTLYIVNPYEIENIHEHNYTSSVTKEPTCTENGVKTYVCKGCGDTYTETIKAKGHSYVTTITPATMKSNGRKISKCSICNNVQYDNVISKISSVSISKTTFTYNGKAQTPTVTVKDSKNKILKNKTNYTVTYSRGRKNVGRYSVKVKFKGNYSGEKTFYYNIAPKSTSVKSVKGLSKAIQVNLNLQKTQTTGYQIQYSTFKNFKNAKTVTVKNTVSAKKITKLKAKKKYFVRVRTYKTTKFSGKNYNIYSSWLSAKSVVTK</sequence>
<feature type="domain" description="Fibronectin type-III" evidence="2">
    <location>
        <begin position="1037"/>
        <end position="1135"/>
    </location>
</feature>
<dbReference type="InterPro" id="IPR003343">
    <property type="entry name" value="Big_2"/>
</dbReference>
<protein>
    <submittedName>
        <fullName evidence="3">Ig-like domain-containing protein</fullName>
    </submittedName>
</protein>
<dbReference type="AlphaFoldDB" id="A0A4P8XXL4"/>
<dbReference type="PROSITE" id="PS50853">
    <property type="entry name" value="FN3"/>
    <property type="match status" value="1"/>
</dbReference>
<dbReference type="KEGG" id="ruj:E5Z56_07570"/>
<evidence type="ECO:0000313" key="4">
    <source>
        <dbReference type="Proteomes" id="UP000301475"/>
    </source>
</evidence>
<feature type="signal peptide" evidence="1">
    <location>
        <begin position="1"/>
        <end position="23"/>
    </location>
</feature>
<dbReference type="Pfam" id="PF02368">
    <property type="entry name" value="Big_2"/>
    <property type="match status" value="1"/>
</dbReference>
<feature type="chain" id="PRO_5038510784" evidence="1">
    <location>
        <begin position="24"/>
        <end position="1135"/>
    </location>
</feature>
<dbReference type="InterPro" id="IPR003961">
    <property type="entry name" value="FN3_dom"/>
</dbReference>
<name>A0A4P8XXL4_9FIRM</name>
<dbReference type="Gene3D" id="2.60.40.1080">
    <property type="match status" value="1"/>
</dbReference>
<dbReference type="InterPro" id="IPR013783">
    <property type="entry name" value="Ig-like_fold"/>
</dbReference>
<keyword evidence="1" id="KW-0732">Signal</keyword>
<keyword evidence="4" id="KW-1185">Reference proteome</keyword>
<evidence type="ECO:0000256" key="1">
    <source>
        <dbReference type="SAM" id="SignalP"/>
    </source>
</evidence>
<organism evidence="3 4">
    <name type="scientific">Ruminococcus bovis</name>
    <dbReference type="NCBI Taxonomy" id="2564099"/>
    <lineage>
        <taxon>Bacteria</taxon>
        <taxon>Bacillati</taxon>
        <taxon>Bacillota</taxon>
        <taxon>Clostridia</taxon>
        <taxon>Eubacteriales</taxon>
        <taxon>Oscillospiraceae</taxon>
        <taxon>Ruminococcus</taxon>
    </lineage>
</organism>